<name>A0A562TGL8_9HYPH</name>
<evidence type="ECO:0000313" key="3">
    <source>
        <dbReference type="Proteomes" id="UP000320593"/>
    </source>
</evidence>
<evidence type="ECO:0000256" key="1">
    <source>
        <dbReference type="SAM" id="SignalP"/>
    </source>
</evidence>
<proteinExistence type="predicted"/>
<evidence type="ECO:0000313" key="2">
    <source>
        <dbReference type="EMBL" id="TWI92757.1"/>
    </source>
</evidence>
<accession>A0A562TGL8</accession>
<gene>
    <name evidence="2" type="ORF">JM93_00303</name>
</gene>
<sequence length="197" mass="21556">MQQVLRLAGMAGLVAMMMATGASAKTVAQETYTIPEDQLAVTVASATPQQADPLNSDLTIWVGEIELQGRNTIWVELIDGYGEVIYNSEVLSNETHLLPDGRAVVVRSIDPATKIAKTDESRVPTEGNLVVTRRVVQEGNAATSVEFIEATEEREKSTLLHVAEFGQSVWTKTMAFFQAAADRIQIAWNWLVDTLHA</sequence>
<keyword evidence="1" id="KW-0732">Signal</keyword>
<dbReference type="EMBL" id="VLLF01000001">
    <property type="protein sequence ID" value="TWI92757.1"/>
    <property type="molecule type" value="Genomic_DNA"/>
</dbReference>
<reference evidence="2 3" key="1">
    <citation type="submission" date="2019-07" db="EMBL/GenBank/DDBJ databases">
        <title>Genomic Encyclopedia of Archaeal and Bacterial Type Strains, Phase II (KMG-II): from individual species to whole genera.</title>
        <authorList>
            <person name="Goeker M."/>
        </authorList>
    </citation>
    <scope>NUCLEOTIDE SEQUENCE [LARGE SCALE GENOMIC DNA]</scope>
    <source>
        <strain evidence="2 3">ATCC BAA-252</strain>
    </source>
</reference>
<keyword evidence="3" id="KW-1185">Reference proteome</keyword>
<feature type="chain" id="PRO_5022168522" evidence="1">
    <location>
        <begin position="25"/>
        <end position="197"/>
    </location>
</feature>
<dbReference type="Proteomes" id="UP000320593">
    <property type="component" value="Unassembled WGS sequence"/>
</dbReference>
<dbReference type="RefSeq" id="WP_208994861.1">
    <property type="nucleotide sequence ID" value="NZ_SMLY01000087.1"/>
</dbReference>
<dbReference type="AlphaFoldDB" id="A0A562TGL8"/>
<protein>
    <submittedName>
        <fullName evidence="2">Uncharacterized protein</fullName>
    </submittedName>
</protein>
<feature type="signal peptide" evidence="1">
    <location>
        <begin position="1"/>
        <end position="24"/>
    </location>
</feature>
<organism evidence="2 3">
    <name type="scientific">Roseibium hamelinense</name>
    <dbReference type="NCBI Taxonomy" id="150831"/>
    <lineage>
        <taxon>Bacteria</taxon>
        <taxon>Pseudomonadati</taxon>
        <taxon>Pseudomonadota</taxon>
        <taxon>Alphaproteobacteria</taxon>
        <taxon>Hyphomicrobiales</taxon>
        <taxon>Stappiaceae</taxon>
        <taxon>Roseibium</taxon>
    </lineage>
</organism>
<comment type="caution">
    <text evidence="2">The sequence shown here is derived from an EMBL/GenBank/DDBJ whole genome shotgun (WGS) entry which is preliminary data.</text>
</comment>